<dbReference type="STRING" id="487184.SAMN05216421_2506"/>
<dbReference type="OrthoDB" id="6900584at2"/>
<dbReference type="EMBL" id="LT629736">
    <property type="protein sequence ID" value="SDS93190.1"/>
    <property type="molecule type" value="Genomic_DNA"/>
</dbReference>
<sequence length="89" mass="10072">MPDYFICCNDATDRDCLEHVRVRLDIIDLTEEQLDAIEQGQPFPVSREQVEASGLQLDAKQTEMLAEQGWVSWRVDIDAVCDPCATEAD</sequence>
<reference evidence="2" key="1">
    <citation type="submission" date="2016-10" db="EMBL/GenBank/DDBJ databases">
        <authorList>
            <person name="Varghese N."/>
            <person name="Submissions S."/>
        </authorList>
    </citation>
    <scope>NUCLEOTIDE SEQUENCE [LARGE SCALE GENOMIC DNA]</scope>
    <source>
        <strain evidence="2">NRRL B-51270</strain>
    </source>
</reference>
<name>A0A1H1W972_9GAMM</name>
<dbReference type="RefSeq" id="WP_093395241.1">
    <property type="nucleotide sequence ID" value="NZ_LT629736.1"/>
</dbReference>
<protein>
    <submittedName>
        <fullName evidence="1">Uncharacterized protein</fullName>
    </submittedName>
</protein>
<gene>
    <name evidence="1" type="ORF">SAMN05216421_2506</name>
</gene>
<keyword evidence="2" id="KW-1185">Reference proteome</keyword>
<evidence type="ECO:0000313" key="1">
    <source>
        <dbReference type="EMBL" id="SDS93190.1"/>
    </source>
</evidence>
<dbReference type="Proteomes" id="UP000243207">
    <property type="component" value="Chromosome I"/>
</dbReference>
<organism evidence="1 2">
    <name type="scientific">Halopseudomonas xinjiangensis</name>
    <dbReference type="NCBI Taxonomy" id="487184"/>
    <lineage>
        <taxon>Bacteria</taxon>
        <taxon>Pseudomonadati</taxon>
        <taxon>Pseudomonadota</taxon>
        <taxon>Gammaproteobacteria</taxon>
        <taxon>Pseudomonadales</taxon>
        <taxon>Pseudomonadaceae</taxon>
        <taxon>Halopseudomonas</taxon>
    </lineage>
</organism>
<accession>A0A1H1W972</accession>
<proteinExistence type="predicted"/>
<dbReference type="AlphaFoldDB" id="A0A1H1W972"/>
<evidence type="ECO:0000313" key="2">
    <source>
        <dbReference type="Proteomes" id="UP000243207"/>
    </source>
</evidence>